<keyword evidence="5" id="KW-1133">Transmembrane helix</keyword>
<dbReference type="SUPFAM" id="SSF49899">
    <property type="entry name" value="Concanavalin A-like lectins/glucanases"/>
    <property type="match status" value="1"/>
</dbReference>
<proteinExistence type="predicted"/>
<dbReference type="InterPro" id="IPR013320">
    <property type="entry name" value="ConA-like_dom_sf"/>
</dbReference>
<evidence type="ECO:0000256" key="4">
    <source>
        <dbReference type="ARBA" id="ARBA00022734"/>
    </source>
</evidence>
<evidence type="ECO:0000256" key="7">
    <source>
        <dbReference type="ARBA" id="ARBA00023157"/>
    </source>
</evidence>
<keyword evidence="4" id="KW-0430">Lectin</keyword>
<dbReference type="CDD" id="cd06902">
    <property type="entry name" value="lectin_ERGIC-53_ERGL"/>
    <property type="match status" value="1"/>
</dbReference>
<dbReference type="GO" id="GO:0006888">
    <property type="term" value="P:endoplasmic reticulum to Golgi vesicle-mediated transport"/>
    <property type="evidence" value="ECO:0007669"/>
    <property type="project" value="TreeGrafter"/>
</dbReference>
<dbReference type="InParanoid" id="K1Q3U3"/>
<protein>
    <submittedName>
        <fullName evidence="8">Protein ERGIC-53</fullName>
    </submittedName>
</protein>
<dbReference type="GO" id="GO:0005537">
    <property type="term" value="F:D-mannose binding"/>
    <property type="evidence" value="ECO:0007669"/>
    <property type="project" value="TreeGrafter"/>
</dbReference>
<reference evidence="8" key="1">
    <citation type="journal article" date="2012" name="Nature">
        <title>The oyster genome reveals stress adaptation and complexity of shell formation.</title>
        <authorList>
            <person name="Zhang G."/>
            <person name="Fang X."/>
            <person name="Guo X."/>
            <person name="Li L."/>
            <person name="Luo R."/>
            <person name="Xu F."/>
            <person name="Yang P."/>
            <person name="Zhang L."/>
            <person name="Wang X."/>
            <person name="Qi H."/>
            <person name="Xiong Z."/>
            <person name="Que H."/>
            <person name="Xie Y."/>
            <person name="Holland P.W."/>
            <person name="Paps J."/>
            <person name="Zhu Y."/>
            <person name="Wu F."/>
            <person name="Chen Y."/>
            <person name="Wang J."/>
            <person name="Peng C."/>
            <person name="Meng J."/>
            <person name="Yang L."/>
            <person name="Liu J."/>
            <person name="Wen B."/>
            <person name="Zhang N."/>
            <person name="Huang Z."/>
            <person name="Zhu Q."/>
            <person name="Feng Y."/>
            <person name="Mount A."/>
            <person name="Hedgecock D."/>
            <person name="Xu Z."/>
            <person name="Liu Y."/>
            <person name="Domazet-Loso T."/>
            <person name="Du Y."/>
            <person name="Sun X."/>
            <person name="Zhang S."/>
            <person name="Liu B."/>
            <person name="Cheng P."/>
            <person name="Jiang X."/>
            <person name="Li J."/>
            <person name="Fan D."/>
            <person name="Wang W."/>
            <person name="Fu W."/>
            <person name="Wang T."/>
            <person name="Wang B."/>
            <person name="Zhang J."/>
            <person name="Peng Z."/>
            <person name="Li Y."/>
            <person name="Li N."/>
            <person name="Wang J."/>
            <person name="Chen M."/>
            <person name="He Y."/>
            <person name="Tan F."/>
            <person name="Song X."/>
            <person name="Zheng Q."/>
            <person name="Huang R."/>
            <person name="Yang H."/>
            <person name="Du X."/>
            <person name="Chen L."/>
            <person name="Yang M."/>
            <person name="Gaffney P.M."/>
            <person name="Wang S."/>
            <person name="Luo L."/>
            <person name="She Z."/>
            <person name="Ming Y."/>
            <person name="Huang W."/>
            <person name="Zhang S."/>
            <person name="Huang B."/>
            <person name="Zhang Y."/>
            <person name="Qu T."/>
            <person name="Ni P."/>
            <person name="Miao G."/>
            <person name="Wang J."/>
            <person name="Wang Q."/>
            <person name="Steinberg C.E."/>
            <person name="Wang H."/>
            <person name="Li N."/>
            <person name="Qian L."/>
            <person name="Zhang G."/>
            <person name="Li Y."/>
            <person name="Yang H."/>
            <person name="Liu X."/>
            <person name="Wang J."/>
            <person name="Yin Y."/>
            <person name="Wang J."/>
        </authorList>
    </citation>
    <scope>NUCLEOTIDE SEQUENCE [LARGE SCALE GENOMIC DNA]</scope>
    <source>
        <strain evidence="8">05x7-T-G4-1.051#20</strain>
    </source>
</reference>
<dbReference type="GO" id="GO:0005789">
    <property type="term" value="C:endoplasmic reticulum membrane"/>
    <property type="evidence" value="ECO:0007669"/>
    <property type="project" value="TreeGrafter"/>
</dbReference>
<evidence type="ECO:0000256" key="5">
    <source>
        <dbReference type="ARBA" id="ARBA00022989"/>
    </source>
</evidence>
<sequence length="507" mass="57440">MLSVLALLFSVVFLTNGAQLKPRFEYKYSFKGPHLVQSNKSIPFWDYGGDAIAGDDNIRLAPSIRSKRGWVWTNQKTNFNQWSIECVFKVTGRGRVGADGLAIWFTEDKGQEGPVFGNQDMWRGLGVFMDSFDNDGQHNNPYIMAMVNDGTQQYDHQSDGSQQQLGGCLRDFRNKPYPVRVKVEYYSKILTVFVNNGLTNNKDDFELCLRQENVNLPESAYFGVTAATGGLADDHDVLAFLTHSLHNKEDQLKNTGCSLDKEFTPANQVPEQDRQKYEKEFDEYYKELETARESFQKQHPGKQPGEFDSMFEAQEDRELRMIFDGQNEMHNTLKELNRKLDELMGRQEMVLSRVSQLTGGNVQVAQGGAAPPLTMDTIKRHEVDQVMNNQMQIMNDARDIKQVVYDVQQRAGQIQGSMSTGGGAQGGGGIPQDIQSIIYKLQENMNFVRSDLANVVNRPQGQMNCPEVQSSCVSPMLFFLAIGLQLFFIVGYMVYRSNKEAQAKKFY</sequence>
<dbReference type="Pfam" id="PF03388">
    <property type="entry name" value="Lectin_leg-like"/>
    <property type="match status" value="1"/>
</dbReference>
<dbReference type="EMBL" id="JH817310">
    <property type="protein sequence ID" value="EKC31192.1"/>
    <property type="molecule type" value="Genomic_DNA"/>
</dbReference>
<accession>K1Q3U3</accession>
<dbReference type="Gene3D" id="2.60.120.200">
    <property type="match status" value="1"/>
</dbReference>
<dbReference type="PROSITE" id="PS51328">
    <property type="entry name" value="L_LECTIN_LIKE"/>
    <property type="match status" value="1"/>
</dbReference>
<dbReference type="FunFam" id="2.60.120.200:FF:000028">
    <property type="entry name" value="Blast:Protein ERGIC-53"/>
    <property type="match status" value="1"/>
</dbReference>
<keyword evidence="6" id="KW-0472">Membrane</keyword>
<evidence type="ECO:0000256" key="2">
    <source>
        <dbReference type="ARBA" id="ARBA00022692"/>
    </source>
</evidence>
<keyword evidence="2" id="KW-0812">Transmembrane</keyword>
<dbReference type="GO" id="GO:0033116">
    <property type="term" value="C:endoplasmic reticulum-Golgi intermediate compartment membrane"/>
    <property type="evidence" value="ECO:0007669"/>
    <property type="project" value="UniProtKB-SubCell"/>
</dbReference>
<keyword evidence="3" id="KW-0732">Signal</keyword>
<dbReference type="HOGENOM" id="CLU_041093_4_0_1"/>
<evidence type="ECO:0000256" key="6">
    <source>
        <dbReference type="ARBA" id="ARBA00023136"/>
    </source>
</evidence>
<keyword evidence="7" id="KW-1015">Disulfide bond</keyword>
<dbReference type="InterPro" id="IPR005052">
    <property type="entry name" value="Lectin_leg"/>
</dbReference>
<gene>
    <name evidence="8" type="ORF">CGI_10020769</name>
</gene>
<dbReference type="PANTHER" id="PTHR12223">
    <property type="entry name" value="VESICULAR MANNOSE-BINDING LECTIN"/>
    <property type="match status" value="1"/>
</dbReference>
<evidence type="ECO:0000256" key="3">
    <source>
        <dbReference type="ARBA" id="ARBA00022729"/>
    </source>
</evidence>
<dbReference type="InterPro" id="IPR051136">
    <property type="entry name" value="Intracellular_Lectin-GPT"/>
</dbReference>
<organism evidence="8">
    <name type="scientific">Magallana gigas</name>
    <name type="common">Pacific oyster</name>
    <name type="synonym">Crassostrea gigas</name>
    <dbReference type="NCBI Taxonomy" id="29159"/>
    <lineage>
        <taxon>Eukaryota</taxon>
        <taxon>Metazoa</taxon>
        <taxon>Spiralia</taxon>
        <taxon>Lophotrochozoa</taxon>
        <taxon>Mollusca</taxon>
        <taxon>Bivalvia</taxon>
        <taxon>Autobranchia</taxon>
        <taxon>Pteriomorphia</taxon>
        <taxon>Ostreida</taxon>
        <taxon>Ostreoidea</taxon>
        <taxon>Ostreidae</taxon>
        <taxon>Magallana</taxon>
    </lineage>
</organism>
<dbReference type="GO" id="GO:0000139">
    <property type="term" value="C:Golgi membrane"/>
    <property type="evidence" value="ECO:0007669"/>
    <property type="project" value="TreeGrafter"/>
</dbReference>
<comment type="subcellular location">
    <subcellularLocation>
        <location evidence="1">Endoplasmic reticulum-Golgi intermediate compartment membrane</location>
        <topology evidence="1">Single-pass type I membrane protein</topology>
    </subcellularLocation>
</comment>
<evidence type="ECO:0000313" key="8">
    <source>
        <dbReference type="EMBL" id="EKC31192.1"/>
    </source>
</evidence>
<dbReference type="AlphaFoldDB" id="K1Q3U3"/>
<evidence type="ECO:0000256" key="1">
    <source>
        <dbReference type="ARBA" id="ARBA00004151"/>
    </source>
</evidence>
<dbReference type="PANTHER" id="PTHR12223:SF28">
    <property type="entry name" value="LECTIN, MANNOSE BINDING 1 LIKE"/>
    <property type="match status" value="1"/>
</dbReference>
<dbReference type="FunCoup" id="K1Q3U3">
    <property type="interactions" value="1538"/>
</dbReference>
<name>K1Q3U3_MAGGI</name>
<dbReference type="GO" id="GO:0030134">
    <property type="term" value="C:COPII-coated ER to Golgi transport vesicle"/>
    <property type="evidence" value="ECO:0007669"/>
    <property type="project" value="TreeGrafter"/>
</dbReference>